<dbReference type="PROSITE" id="PS50206">
    <property type="entry name" value="RHODANESE_3"/>
    <property type="match status" value="1"/>
</dbReference>
<gene>
    <name evidence="2" type="ORF">CLO192961_LOCUS79382</name>
</gene>
<dbReference type="Gene3D" id="3.40.250.10">
    <property type="entry name" value="Rhodanese-like domain"/>
    <property type="match status" value="1"/>
</dbReference>
<dbReference type="SUPFAM" id="SSF52821">
    <property type="entry name" value="Rhodanese/Cell cycle control phosphatase"/>
    <property type="match status" value="1"/>
</dbReference>
<feature type="non-terminal residue" evidence="2">
    <location>
        <position position="1"/>
    </location>
</feature>
<keyword evidence="3" id="KW-1185">Reference proteome</keyword>
<proteinExistence type="predicted"/>
<dbReference type="InterPro" id="IPR001763">
    <property type="entry name" value="Rhodanese-like_dom"/>
</dbReference>
<dbReference type="Proteomes" id="UP000766486">
    <property type="component" value="Unassembled WGS sequence"/>
</dbReference>
<evidence type="ECO:0000313" key="3">
    <source>
        <dbReference type="Proteomes" id="UP000766486"/>
    </source>
</evidence>
<dbReference type="PANTHER" id="PTHR10828">
    <property type="entry name" value="M-PHASE INDUCER PHOSPHATASE DUAL SPECIFICITY PHOSPHATASE CDC25"/>
    <property type="match status" value="1"/>
</dbReference>
<organism evidence="2 3">
    <name type="scientific">Bionectria ochroleuca</name>
    <name type="common">Gliocladium roseum</name>
    <dbReference type="NCBI Taxonomy" id="29856"/>
    <lineage>
        <taxon>Eukaryota</taxon>
        <taxon>Fungi</taxon>
        <taxon>Dikarya</taxon>
        <taxon>Ascomycota</taxon>
        <taxon>Pezizomycotina</taxon>
        <taxon>Sordariomycetes</taxon>
        <taxon>Hypocreomycetidae</taxon>
        <taxon>Hypocreales</taxon>
        <taxon>Bionectriaceae</taxon>
        <taxon>Clonostachys</taxon>
    </lineage>
</organism>
<reference evidence="2 3" key="1">
    <citation type="submission" date="2019-06" db="EMBL/GenBank/DDBJ databases">
        <authorList>
            <person name="Broberg M."/>
        </authorList>
    </citation>
    <scope>NUCLEOTIDE SEQUENCE [LARGE SCALE GENOMIC DNA]</scope>
</reference>
<comment type="caution">
    <text evidence="2">The sequence shown here is derived from an EMBL/GenBank/DDBJ whole genome shotgun (WGS) entry which is preliminary data.</text>
</comment>
<feature type="domain" description="Rhodanese" evidence="1">
    <location>
        <begin position="58"/>
        <end position="158"/>
    </location>
</feature>
<dbReference type="SMART" id="SM00450">
    <property type="entry name" value="RHOD"/>
    <property type="match status" value="1"/>
</dbReference>
<dbReference type="PANTHER" id="PTHR10828:SF50">
    <property type="entry name" value="REDUCTASE (ARC2), PUTATIVE (AFU_ORTHOLOGUE AFUA_6G13400)-RELATED"/>
    <property type="match status" value="1"/>
</dbReference>
<dbReference type="Pfam" id="PF00581">
    <property type="entry name" value="Rhodanese"/>
    <property type="match status" value="1"/>
</dbReference>
<sequence length="169" mass="19518">NLSVVYKKYYKMAANQDQTAETPWWAGFPDVRSECPRIEPEEVKQLLDDDPPAKRLDGKREFLLVDVRRTDWEGGTVSTSVNFPAHTLCPTRPAIYQLCKQAGIKKIIFYCGSSNGRGPRCAGWMQDYLNEVMETEMKALVLKGGVKGWQKKYGSEYMDWYDELFWESQ</sequence>
<evidence type="ECO:0000313" key="2">
    <source>
        <dbReference type="EMBL" id="VUC22262.1"/>
    </source>
</evidence>
<accession>A0ABY6TX78</accession>
<name>A0ABY6TX78_BIOOC</name>
<protein>
    <recommendedName>
        <fullName evidence="1">Rhodanese domain-containing protein</fullName>
    </recommendedName>
</protein>
<dbReference type="CDD" id="cd01443">
    <property type="entry name" value="Cdc25_Acr2p"/>
    <property type="match status" value="1"/>
</dbReference>
<dbReference type="InterPro" id="IPR036873">
    <property type="entry name" value="Rhodanese-like_dom_sf"/>
</dbReference>
<dbReference type="EMBL" id="CABFNS010000538">
    <property type="protein sequence ID" value="VUC22262.1"/>
    <property type="molecule type" value="Genomic_DNA"/>
</dbReference>
<evidence type="ECO:0000259" key="1">
    <source>
        <dbReference type="PROSITE" id="PS50206"/>
    </source>
</evidence>